<evidence type="ECO:0000256" key="1">
    <source>
        <dbReference type="SAM" id="MobiDB-lite"/>
    </source>
</evidence>
<accession>A0A2N1JBH8</accession>
<gene>
    <name evidence="2" type="ORF">MVES_002244</name>
</gene>
<sequence>MTAHTPIDAAGWESVVHAYASLDAVKDALFVIEEMRQDIAKLWATVQDGANGSARHAHHHTPTAAALDNAGVQLASAVKHAQCRVCEAVEAHADPVLEKERQRLLDVWTPIRLDADTAVASLQDGRLLLGLYNAYCQAHMLMDTLEAALAALRNETASEARAAFEAQRAHYVPASRQLLGVLESSAGRASRVCPEIRTYLDNVWTRWGILQHALSATELDKLAEHTQAAPIPTPLQTPPRRAASGPLRWSNMPPLPAMPGSAPRLPTNFTPSVQRDSPPRTPKSTGAPAPVLRRRGSMLPRRSMHTPEPALRAGTTERVRRYASCASLASLPRTRRAFEAYVPQRHDALDIGVARVCNAYNVPVERVDGAPGDECHRYILFSKT</sequence>
<name>A0A2N1JBH8_9BASI</name>
<protein>
    <submittedName>
        <fullName evidence="2">Uncharacterized protein</fullName>
    </submittedName>
</protein>
<reference evidence="2 3" key="1">
    <citation type="submission" date="2017-10" db="EMBL/GenBank/DDBJ databases">
        <title>A novel species of cold-tolerant Malassezia isolated from bats.</title>
        <authorList>
            <person name="Lorch J.M."/>
            <person name="Palmer J.M."/>
            <person name="Vanderwolf K.J."/>
            <person name="Schmidt K.Z."/>
            <person name="Verant M.L."/>
            <person name="Weller T.J."/>
            <person name="Blehert D.S."/>
        </authorList>
    </citation>
    <scope>NUCLEOTIDE SEQUENCE [LARGE SCALE GENOMIC DNA]</scope>
    <source>
        <strain evidence="2 3">NWHC:44797-103</strain>
    </source>
</reference>
<organism evidence="2 3">
    <name type="scientific">Malassezia vespertilionis</name>
    <dbReference type="NCBI Taxonomy" id="2020962"/>
    <lineage>
        <taxon>Eukaryota</taxon>
        <taxon>Fungi</taxon>
        <taxon>Dikarya</taxon>
        <taxon>Basidiomycota</taxon>
        <taxon>Ustilaginomycotina</taxon>
        <taxon>Malasseziomycetes</taxon>
        <taxon>Malasseziales</taxon>
        <taxon>Malasseziaceae</taxon>
        <taxon>Malassezia</taxon>
    </lineage>
</organism>
<evidence type="ECO:0000313" key="3">
    <source>
        <dbReference type="Proteomes" id="UP000232875"/>
    </source>
</evidence>
<keyword evidence="3" id="KW-1185">Reference proteome</keyword>
<dbReference type="OrthoDB" id="5559380at2759"/>
<dbReference type="AlphaFoldDB" id="A0A2N1JBH8"/>
<dbReference type="Proteomes" id="UP000232875">
    <property type="component" value="Unassembled WGS sequence"/>
</dbReference>
<proteinExistence type="predicted"/>
<evidence type="ECO:0000313" key="2">
    <source>
        <dbReference type="EMBL" id="PKI83895.1"/>
    </source>
</evidence>
<feature type="region of interest" description="Disordered" evidence="1">
    <location>
        <begin position="228"/>
        <end position="291"/>
    </location>
</feature>
<dbReference type="EMBL" id="KZ454990">
    <property type="protein sequence ID" value="PKI83895.1"/>
    <property type="molecule type" value="Genomic_DNA"/>
</dbReference>
<dbReference type="STRING" id="2020962.A0A2N1JBH8"/>